<dbReference type="OrthoDB" id="514183at2759"/>
<dbReference type="STRING" id="3076.A0A2P6TX38"/>
<protein>
    <submittedName>
        <fullName evidence="6">Globin</fullName>
    </submittedName>
</protein>
<keyword evidence="1" id="KW-0813">Transport</keyword>
<feature type="compositionally biased region" description="Pro residues" evidence="5">
    <location>
        <begin position="12"/>
        <end position="24"/>
    </location>
</feature>
<dbReference type="InterPro" id="IPR009050">
    <property type="entry name" value="Globin-like_sf"/>
</dbReference>
<dbReference type="AlphaFoldDB" id="A0A2P6TX38"/>
<evidence type="ECO:0000256" key="5">
    <source>
        <dbReference type="SAM" id="MobiDB-lite"/>
    </source>
</evidence>
<evidence type="ECO:0000256" key="3">
    <source>
        <dbReference type="ARBA" id="ARBA00022723"/>
    </source>
</evidence>
<name>A0A2P6TX38_CHLSO</name>
<accession>A0A2P6TX38</accession>
<reference evidence="6 7" key="1">
    <citation type="journal article" date="2018" name="Plant J.">
        <title>Genome sequences of Chlorella sorokiniana UTEX 1602 and Micractinium conductrix SAG 241.80: implications to maltose excretion by a green alga.</title>
        <authorList>
            <person name="Arriola M.B."/>
            <person name="Velmurugan N."/>
            <person name="Zhang Y."/>
            <person name="Plunkett M.H."/>
            <person name="Hondzo H."/>
            <person name="Barney B.M."/>
        </authorList>
    </citation>
    <scope>NUCLEOTIDE SEQUENCE [LARGE SCALE GENOMIC DNA]</scope>
    <source>
        <strain evidence="7">UTEX 1602</strain>
    </source>
</reference>
<dbReference type="InterPro" id="IPR001486">
    <property type="entry name" value="Hemoglobin_trunc"/>
</dbReference>
<dbReference type="SUPFAM" id="SSF46458">
    <property type="entry name" value="Globin-like"/>
    <property type="match status" value="1"/>
</dbReference>
<keyword evidence="2" id="KW-0349">Heme</keyword>
<evidence type="ECO:0000256" key="4">
    <source>
        <dbReference type="ARBA" id="ARBA00023004"/>
    </source>
</evidence>
<keyword evidence="4" id="KW-0408">Iron</keyword>
<dbReference type="InterPro" id="IPR012292">
    <property type="entry name" value="Globin/Proto"/>
</dbReference>
<gene>
    <name evidence="6" type="ORF">C2E21_2764</name>
</gene>
<comment type="caution">
    <text evidence="6">The sequence shown here is derived from an EMBL/GenBank/DDBJ whole genome shotgun (WGS) entry which is preliminary data.</text>
</comment>
<keyword evidence="3" id="KW-0479">Metal-binding</keyword>
<dbReference type="Proteomes" id="UP000239899">
    <property type="component" value="Unassembled WGS sequence"/>
</dbReference>
<organism evidence="6 7">
    <name type="scientific">Chlorella sorokiniana</name>
    <name type="common">Freshwater green alga</name>
    <dbReference type="NCBI Taxonomy" id="3076"/>
    <lineage>
        <taxon>Eukaryota</taxon>
        <taxon>Viridiplantae</taxon>
        <taxon>Chlorophyta</taxon>
        <taxon>core chlorophytes</taxon>
        <taxon>Trebouxiophyceae</taxon>
        <taxon>Chlorellales</taxon>
        <taxon>Chlorellaceae</taxon>
        <taxon>Chlorella clade</taxon>
        <taxon>Chlorella</taxon>
    </lineage>
</organism>
<sequence>MAWLKPGQAPAGLPPFAPRPPVAPPLCSSGRAGSLSSDGALPSHYSTDTQPSTLEEEELSRELTMELLEDFAIEEARSRRGSAHPSRKPSSGLATSEGAAAPGGGAADAQAAADGRESGQGGEDLGDEPTPSPEALQPSLYDQLGGGVAVKSVVDRFYRRVLDDPQLGRFFEGVDMTKHTRKFLLFVTYVLGGPDEYLQLNPQPWPALYSVHEELMRRYGLRERHFDLVKGHFGEALQDAGAPQNLIDMALGVVETTRRIMFPPGGAHEEADAEDQQAATAAATAGGCPYHV</sequence>
<evidence type="ECO:0000256" key="1">
    <source>
        <dbReference type="ARBA" id="ARBA00022448"/>
    </source>
</evidence>
<feature type="compositionally biased region" description="Polar residues" evidence="5">
    <location>
        <begin position="44"/>
        <end position="53"/>
    </location>
</feature>
<evidence type="ECO:0000256" key="2">
    <source>
        <dbReference type="ARBA" id="ARBA00022617"/>
    </source>
</evidence>
<dbReference type="GO" id="GO:0046872">
    <property type="term" value="F:metal ion binding"/>
    <property type="evidence" value="ECO:0007669"/>
    <property type="project" value="UniProtKB-KW"/>
</dbReference>
<proteinExistence type="predicted"/>
<dbReference type="GO" id="GO:0020037">
    <property type="term" value="F:heme binding"/>
    <property type="evidence" value="ECO:0007669"/>
    <property type="project" value="InterPro"/>
</dbReference>
<dbReference type="Gene3D" id="1.10.490.10">
    <property type="entry name" value="Globins"/>
    <property type="match status" value="1"/>
</dbReference>
<dbReference type="EMBL" id="LHPG02000005">
    <property type="protein sequence ID" value="PRW58622.1"/>
    <property type="molecule type" value="Genomic_DNA"/>
</dbReference>
<dbReference type="GO" id="GO:0019825">
    <property type="term" value="F:oxygen binding"/>
    <property type="evidence" value="ECO:0007669"/>
    <property type="project" value="InterPro"/>
</dbReference>
<keyword evidence="7" id="KW-1185">Reference proteome</keyword>
<evidence type="ECO:0000313" key="7">
    <source>
        <dbReference type="Proteomes" id="UP000239899"/>
    </source>
</evidence>
<evidence type="ECO:0000313" key="6">
    <source>
        <dbReference type="EMBL" id="PRW58622.1"/>
    </source>
</evidence>
<feature type="region of interest" description="Disordered" evidence="5">
    <location>
        <begin position="1"/>
        <end position="141"/>
    </location>
</feature>
<dbReference type="Pfam" id="PF01152">
    <property type="entry name" value="Bac_globin"/>
    <property type="match status" value="1"/>
</dbReference>
<dbReference type="CDD" id="cd00454">
    <property type="entry name" value="TrHb1_N"/>
    <property type="match status" value="1"/>
</dbReference>